<protein>
    <recommendedName>
        <fullName evidence="4">DUF2946 domain-containing protein</fullName>
    </recommendedName>
</protein>
<evidence type="ECO:0008006" key="4">
    <source>
        <dbReference type="Google" id="ProtNLM"/>
    </source>
</evidence>
<accession>A0A399QYE2</accession>
<dbReference type="RefSeq" id="WP_119380257.1">
    <property type="nucleotide sequence ID" value="NZ_QWGB01000007.1"/>
</dbReference>
<organism evidence="2 3">
    <name type="scientific">Henriciella barbarensis</name>
    <dbReference type="NCBI Taxonomy" id="86342"/>
    <lineage>
        <taxon>Bacteria</taxon>
        <taxon>Pseudomonadati</taxon>
        <taxon>Pseudomonadota</taxon>
        <taxon>Alphaproteobacteria</taxon>
        <taxon>Hyphomonadales</taxon>
        <taxon>Hyphomonadaceae</taxon>
        <taxon>Henriciella</taxon>
    </lineage>
</organism>
<reference evidence="2 3" key="1">
    <citation type="submission" date="2018-08" db="EMBL/GenBank/DDBJ databases">
        <title>Henriciella mobilis sp. nov., isolated from seawater.</title>
        <authorList>
            <person name="Cheng H."/>
            <person name="Wu Y.-H."/>
            <person name="Xu X.-W."/>
            <person name="Guo L.-L."/>
        </authorList>
    </citation>
    <scope>NUCLEOTIDE SEQUENCE [LARGE SCALE GENOMIC DNA]</scope>
    <source>
        <strain evidence="2 3">CCUG66934</strain>
    </source>
</reference>
<evidence type="ECO:0000256" key="1">
    <source>
        <dbReference type="SAM" id="SignalP"/>
    </source>
</evidence>
<gene>
    <name evidence="2" type="ORF">D1224_12365</name>
</gene>
<comment type="caution">
    <text evidence="2">The sequence shown here is derived from an EMBL/GenBank/DDBJ whole genome shotgun (WGS) entry which is preliminary data.</text>
</comment>
<dbReference type="AlphaFoldDB" id="A0A399QYE2"/>
<feature type="signal peptide" evidence="1">
    <location>
        <begin position="1"/>
        <end position="19"/>
    </location>
</feature>
<dbReference type="PROSITE" id="PS51257">
    <property type="entry name" value="PROKAR_LIPOPROTEIN"/>
    <property type="match status" value="1"/>
</dbReference>
<evidence type="ECO:0000313" key="3">
    <source>
        <dbReference type="Proteomes" id="UP000265431"/>
    </source>
</evidence>
<dbReference type="Proteomes" id="UP000265431">
    <property type="component" value="Unassembled WGS sequence"/>
</dbReference>
<feature type="chain" id="PRO_5017227329" description="DUF2946 domain-containing protein" evidence="1">
    <location>
        <begin position="20"/>
        <end position="142"/>
    </location>
</feature>
<dbReference type="EMBL" id="QWGB01000007">
    <property type="protein sequence ID" value="RIJ22339.1"/>
    <property type="molecule type" value="Genomic_DNA"/>
</dbReference>
<sequence>MTTLLRLLGLCLLALFVSAGLIGCAVFSAGASTPAEPAPAMPAMEHHQHDHAHHMASEEPAPAHDHGSEDCEGCARSLLNRISIAPDLTPVVEKLPAQVFVIPAALQFDAEKDIPERAEWPPGDEPPIRRDTLTHQKISLLI</sequence>
<keyword evidence="3" id="KW-1185">Reference proteome</keyword>
<proteinExistence type="predicted"/>
<name>A0A399QYE2_9PROT</name>
<evidence type="ECO:0000313" key="2">
    <source>
        <dbReference type="EMBL" id="RIJ22339.1"/>
    </source>
</evidence>
<keyword evidence="1" id="KW-0732">Signal</keyword>